<dbReference type="KEGG" id="pmic:NW74_06065"/>
<proteinExistence type="inferred from homology"/>
<reference evidence="7 10" key="1">
    <citation type="submission" date="2014-10" db="EMBL/GenBank/DDBJ databases">
        <title>Complete genome sequence of Parvimonas micra KCOM 1535 (= ChDC B708).</title>
        <authorList>
            <person name="Kook J.-K."/>
            <person name="Park S.-N."/>
            <person name="Lim Y.K."/>
            <person name="Roh H."/>
        </authorList>
    </citation>
    <scope>NUCLEOTIDE SEQUENCE [LARGE SCALE GENOMIC DNA]</scope>
    <source>
        <strain evidence="7">KCOM 1535</strain>
        <strain evidence="10">KCOM 1535 / ChDC B708</strain>
    </source>
</reference>
<dbReference type="SMART" id="SM00268">
    <property type="entry name" value="ACTIN"/>
    <property type="match status" value="1"/>
</dbReference>
<dbReference type="HAMAP" id="MF_02207">
    <property type="entry name" value="MreB"/>
    <property type="match status" value="1"/>
</dbReference>
<evidence type="ECO:0000313" key="7">
    <source>
        <dbReference type="EMBL" id="AIZ36931.1"/>
    </source>
</evidence>
<name>A0A0B4S2S2_9FIRM</name>
<dbReference type="GO" id="GO:0008360">
    <property type="term" value="P:regulation of cell shape"/>
    <property type="evidence" value="ECO:0007669"/>
    <property type="project" value="UniProtKB-UniRule"/>
</dbReference>
<dbReference type="EMBL" id="JABZRE010000054">
    <property type="protein sequence ID" value="MBF1307735.1"/>
    <property type="molecule type" value="Genomic_DNA"/>
</dbReference>
<gene>
    <name evidence="6" type="primary">mreB</name>
    <name evidence="8" type="ORF">HXM94_08170</name>
    <name evidence="9" type="ORF">NND69_02365</name>
    <name evidence="7" type="ORF">NW74_06065</name>
</gene>
<comment type="subcellular location">
    <subcellularLocation>
        <location evidence="6">Cytoplasm</location>
    </subcellularLocation>
    <text evidence="6">Membrane-associated.</text>
</comment>
<organism evidence="7 10">
    <name type="scientific">Parvimonas micra</name>
    <dbReference type="NCBI Taxonomy" id="33033"/>
    <lineage>
        <taxon>Bacteria</taxon>
        <taxon>Bacillati</taxon>
        <taxon>Bacillota</taxon>
        <taxon>Tissierellia</taxon>
        <taxon>Tissierellales</taxon>
        <taxon>Peptoniphilaceae</taxon>
        <taxon>Parvimonas</taxon>
    </lineage>
</organism>
<reference evidence="9" key="3">
    <citation type="submission" date="2022-07" db="EMBL/GenBank/DDBJ databases">
        <title>Parvimonas micra travels from the subgingival sulcus of the human oral cavity to the colorectal adenocarcinoma.</title>
        <authorList>
            <person name="Conde-Perez K."/>
            <person name="Buetas E."/>
            <person name="Aja-Macaya P."/>
            <person name="Martin-De Arribas E."/>
            <person name="Iglesias-Corras I."/>
            <person name="Trigo-Tasende N."/>
            <person name="Nasser-Ali M."/>
            <person name="Estevez L.S."/>
            <person name="Rumbo-Feal S."/>
            <person name="Otero-Alen B."/>
            <person name="Noguera J.F."/>
            <person name="Concha A."/>
            <person name="Pardinas-Lopez S."/>
            <person name="Carda-Dieguez M."/>
            <person name="Gomez-Randulfe I."/>
            <person name="Martinez-Lago N."/>
            <person name="Ladra S."/>
            <person name="Aparicio L.A."/>
            <person name="Bou G."/>
            <person name="Mira A."/>
            <person name="Vallejo J.A."/>
            <person name="Poza M."/>
        </authorList>
    </citation>
    <scope>NUCLEOTIDE SEQUENCE</scope>
    <source>
        <strain evidence="9">PM79KC-AC-4</strain>
    </source>
</reference>
<dbReference type="AlphaFoldDB" id="A0A0B4S2S2"/>
<keyword evidence="1 6" id="KW-0963">Cytoplasm</keyword>
<dbReference type="Proteomes" id="UP001141458">
    <property type="component" value="Unassembled WGS sequence"/>
</dbReference>
<dbReference type="Pfam" id="PF06723">
    <property type="entry name" value="MreB_Mbl"/>
    <property type="match status" value="1"/>
</dbReference>
<evidence type="ECO:0000313" key="10">
    <source>
        <dbReference type="Proteomes" id="UP000031386"/>
    </source>
</evidence>
<dbReference type="GO" id="GO:0005524">
    <property type="term" value="F:ATP binding"/>
    <property type="evidence" value="ECO:0007669"/>
    <property type="project" value="UniProtKB-KW"/>
</dbReference>
<dbReference type="InterPro" id="IPR004000">
    <property type="entry name" value="Actin"/>
</dbReference>
<evidence type="ECO:0000256" key="1">
    <source>
        <dbReference type="ARBA" id="ARBA00022490"/>
    </source>
</evidence>
<comment type="similarity">
    <text evidence="5 6">Belongs to the FtsA/MreB family.</text>
</comment>
<keyword evidence="10" id="KW-1185">Reference proteome</keyword>
<dbReference type="InterPro" id="IPR056546">
    <property type="entry name" value="MreB_MamK-like"/>
</dbReference>
<evidence type="ECO:0000256" key="4">
    <source>
        <dbReference type="ARBA" id="ARBA00022960"/>
    </source>
</evidence>
<keyword evidence="2 6" id="KW-0547">Nucleotide-binding</keyword>
<sequence>MKYFRKTLAIDFGTSKVVTFVENKGIIVNEPSVVTMDTYKNKILSYGETAKKLLGRIPGNVVAKRPVIAGNIVDFNATEAIIKRAIKKSVGKNFFRPNVLVCIASELTQVQKRAITQAVKLAGANNVVLLEETITAAIGCGININDPSGTMVVDIGAGKTDISVISNGEIIIAKSLSVGGNTIDQAIADFIRTRYNMLIGENTAELIKLSAARAYPTNDGSMYEIKGRNVMNGLPMHIFVNDSDISHAIGMTLNKILNAITETLEKTPPELIADISEKGLILTGGTSLIPGLVELITDRTHLEVINPENPELMVIKGAGRFLKNVDFSNDEIEYLDELKRHVLEQKEQLRKR</sequence>
<evidence type="ECO:0000256" key="5">
    <source>
        <dbReference type="ARBA" id="ARBA00023458"/>
    </source>
</evidence>
<dbReference type="Proteomes" id="UP000758611">
    <property type="component" value="Unassembled WGS sequence"/>
</dbReference>
<dbReference type="NCBIfam" id="NF010539">
    <property type="entry name" value="PRK13927.1"/>
    <property type="match status" value="1"/>
</dbReference>
<dbReference type="GO" id="GO:0000902">
    <property type="term" value="P:cell morphogenesis"/>
    <property type="evidence" value="ECO:0007669"/>
    <property type="project" value="InterPro"/>
</dbReference>
<dbReference type="PRINTS" id="PR01652">
    <property type="entry name" value="SHAPEPROTEIN"/>
</dbReference>
<dbReference type="InterPro" id="IPR004753">
    <property type="entry name" value="MreB"/>
</dbReference>
<dbReference type="STRING" id="33033.NW74_06065"/>
<dbReference type="InterPro" id="IPR043129">
    <property type="entry name" value="ATPase_NBD"/>
</dbReference>
<dbReference type="EMBL" id="JANDZV010000001">
    <property type="protein sequence ID" value="MCZ7407215.1"/>
    <property type="molecule type" value="Genomic_DNA"/>
</dbReference>
<dbReference type="GO" id="GO:0005737">
    <property type="term" value="C:cytoplasm"/>
    <property type="evidence" value="ECO:0007669"/>
    <property type="project" value="UniProtKB-SubCell"/>
</dbReference>
<dbReference type="GeneID" id="93385271"/>
<dbReference type="EMBL" id="CP009761">
    <property type="protein sequence ID" value="AIZ36931.1"/>
    <property type="molecule type" value="Genomic_DNA"/>
</dbReference>
<comment type="caution">
    <text evidence="6">Lacks conserved residue(s) required for the propagation of feature annotation.</text>
</comment>
<dbReference type="RefSeq" id="WP_004832963.1">
    <property type="nucleotide sequence ID" value="NZ_BHYQ01000003.1"/>
</dbReference>
<evidence type="ECO:0000256" key="3">
    <source>
        <dbReference type="ARBA" id="ARBA00022840"/>
    </source>
</evidence>
<comment type="subunit">
    <text evidence="6">Forms polymers.</text>
</comment>
<comment type="function">
    <text evidence="6">Forms membrane-associated dynamic filaments that are essential for cell shape determination. Acts by regulating cell wall synthesis and cell elongation, and thus cell shape. A feedback loop between cell geometry and MreB localization may maintain elongated cell shape by targeting cell wall growth to regions of negative cell wall curvature.</text>
</comment>
<evidence type="ECO:0000313" key="9">
    <source>
        <dbReference type="EMBL" id="MCZ7407215.1"/>
    </source>
</evidence>
<dbReference type="SUPFAM" id="SSF53067">
    <property type="entry name" value="Actin-like ATPase domain"/>
    <property type="match status" value="2"/>
</dbReference>
<accession>A0A0B4S2S2</accession>
<dbReference type="Proteomes" id="UP000031386">
    <property type="component" value="Chromosome"/>
</dbReference>
<evidence type="ECO:0000313" key="8">
    <source>
        <dbReference type="EMBL" id="MBF1307735.1"/>
    </source>
</evidence>
<keyword evidence="4 6" id="KW-0133">Cell shape</keyword>
<reference evidence="8" key="2">
    <citation type="submission" date="2020-04" db="EMBL/GenBank/DDBJ databases">
        <title>Deep metagenomics examines the oral microbiome during advanced dental caries in children, revealing novel taxa and co-occurrences with host molecules.</title>
        <authorList>
            <person name="Baker J.L."/>
            <person name="Morton J.T."/>
            <person name="Dinis M."/>
            <person name="Alvarez R."/>
            <person name="Tran N.C."/>
            <person name="Knight R."/>
            <person name="Edlund A."/>
        </authorList>
    </citation>
    <scope>NUCLEOTIDE SEQUENCE</scope>
    <source>
        <strain evidence="8">JCVI_23_bin.11</strain>
    </source>
</reference>
<dbReference type="PANTHER" id="PTHR42749:SF1">
    <property type="entry name" value="CELL SHAPE-DETERMINING PROTEIN MREB"/>
    <property type="match status" value="1"/>
</dbReference>
<dbReference type="Gene3D" id="3.30.420.40">
    <property type="match status" value="3"/>
</dbReference>
<keyword evidence="3 6" id="KW-0067">ATP-binding</keyword>
<dbReference type="PANTHER" id="PTHR42749">
    <property type="entry name" value="CELL SHAPE-DETERMINING PROTEIN MREB"/>
    <property type="match status" value="1"/>
</dbReference>
<feature type="binding site" evidence="6">
    <location>
        <begin position="205"/>
        <end position="208"/>
    </location>
    <ligand>
        <name>ATP</name>
        <dbReference type="ChEBI" id="CHEBI:30616"/>
    </ligand>
</feature>
<evidence type="ECO:0000256" key="6">
    <source>
        <dbReference type="HAMAP-Rule" id="MF_02207"/>
    </source>
</evidence>
<evidence type="ECO:0000256" key="2">
    <source>
        <dbReference type="ARBA" id="ARBA00022741"/>
    </source>
</evidence>
<dbReference type="OrthoDB" id="9768127at2"/>
<protein>
    <recommendedName>
        <fullName evidence="6">Cell shape-determining protein MreB</fullName>
    </recommendedName>
</protein>
<dbReference type="CDD" id="cd10225">
    <property type="entry name" value="ASKHA_NBD_MreB-like"/>
    <property type="match status" value="1"/>
</dbReference>